<keyword evidence="1" id="KW-1133">Transmembrane helix</keyword>
<feature type="transmembrane region" description="Helical" evidence="1">
    <location>
        <begin position="78"/>
        <end position="95"/>
    </location>
</feature>
<keyword evidence="1" id="KW-0812">Transmembrane</keyword>
<proteinExistence type="predicted"/>
<evidence type="ECO:0000256" key="1">
    <source>
        <dbReference type="SAM" id="Phobius"/>
    </source>
</evidence>
<keyword evidence="1" id="KW-0472">Membrane</keyword>
<evidence type="ECO:0000313" key="3">
    <source>
        <dbReference type="Proteomes" id="UP001189429"/>
    </source>
</evidence>
<feature type="transmembrane region" description="Helical" evidence="1">
    <location>
        <begin position="55"/>
        <end position="72"/>
    </location>
</feature>
<reference evidence="2" key="1">
    <citation type="submission" date="2023-10" db="EMBL/GenBank/DDBJ databases">
        <authorList>
            <person name="Chen Y."/>
            <person name="Shah S."/>
            <person name="Dougan E. K."/>
            <person name="Thang M."/>
            <person name="Chan C."/>
        </authorList>
    </citation>
    <scope>NUCLEOTIDE SEQUENCE [LARGE SCALE GENOMIC DNA]</scope>
</reference>
<comment type="caution">
    <text evidence="2">The sequence shown here is derived from an EMBL/GenBank/DDBJ whole genome shotgun (WGS) entry which is preliminary data.</text>
</comment>
<protein>
    <submittedName>
        <fullName evidence="2">Uncharacterized protein</fullName>
    </submittedName>
</protein>
<accession>A0ABN9REV4</accession>
<evidence type="ECO:0000313" key="2">
    <source>
        <dbReference type="EMBL" id="CAK0817115.1"/>
    </source>
</evidence>
<feature type="non-terminal residue" evidence="2">
    <location>
        <position position="1"/>
    </location>
</feature>
<sequence>VILIMFLSKMKAFQDVLVAIILGTIFLIVNADAIFSNFRCYKVFIVLRHSLRKDCFSAFALALGCLLLHGAWPDAAAPGVMLHLASLAAWILVGVQTSPVVSCGPCDD</sequence>
<dbReference type="EMBL" id="CAUYUJ010006357">
    <property type="protein sequence ID" value="CAK0817115.1"/>
    <property type="molecule type" value="Genomic_DNA"/>
</dbReference>
<keyword evidence="3" id="KW-1185">Reference proteome</keyword>
<dbReference type="Proteomes" id="UP001189429">
    <property type="component" value="Unassembled WGS sequence"/>
</dbReference>
<feature type="transmembrane region" description="Helical" evidence="1">
    <location>
        <begin position="16"/>
        <end position="35"/>
    </location>
</feature>
<name>A0ABN9REV4_9DINO</name>
<organism evidence="2 3">
    <name type="scientific">Prorocentrum cordatum</name>
    <dbReference type="NCBI Taxonomy" id="2364126"/>
    <lineage>
        <taxon>Eukaryota</taxon>
        <taxon>Sar</taxon>
        <taxon>Alveolata</taxon>
        <taxon>Dinophyceae</taxon>
        <taxon>Prorocentrales</taxon>
        <taxon>Prorocentraceae</taxon>
        <taxon>Prorocentrum</taxon>
    </lineage>
</organism>
<gene>
    <name evidence="2" type="ORF">PCOR1329_LOCUS19807</name>
</gene>